<organism evidence="9 10">
    <name type="scientific">Penicillium atrosanguineum</name>
    <dbReference type="NCBI Taxonomy" id="1132637"/>
    <lineage>
        <taxon>Eukaryota</taxon>
        <taxon>Fungi</taxon>
        <taxon>Dikarya</taxon>
        <taxon>Ascomycota</taxon>
        <taxon>Pezizomycotina</taxon>
        <taxon>Eurotiomycetes</taxon>
        <taxon>Eurotiomycetidae</taxon>
        <taxon>Eurotiales</taxon>
        <taxon>Aspergillaceae</taxon>
        <taxon>Penicillium</taxon>
    </lineage>
</organism>
<evidence type="ECO:0000313" key="9">
    <source>
        <dbReference type="EMBL" id="KAJ5303422.1"/>
    </source>
</evidence>
<dbReference type="PANTHER" id="PTHR47043:SF1">
    <property type="entry name" value="UDP-N-ACETYLGLUCOSAMINE TRANSFERASE SUBUNIT ALG13"/>
    <property type="match status" value="1"/>
</dbReference>
<reference evidence="9" key="2">
    <citation type="journal article" date="2023" name="IMA Fungus">
        <title>Comparative genomic study of the Penicillium genus elucidates a diverse pangenome and 15 lateral gene transfer events.</title>
        <authorList>
            <person name="Petersen C."/>
            <person name="Sorensen T."/>
            <person name="Nielsen M.R."/>
            <person name="Sondergaard T.E."/>
            <person name="Sorensen J.L."/>
            <person name="Fitzpatrick D.A."/>
            <person name="Frisvad J.C."/>
            <person name="Nielsen K.L."/>
        </authorList>
    </citation>
    <scope>NUCLEOTIDE SEQUENCE</scope>
    <source>
        <strain evidence="9">IBT 21472</strain>
    </source>
</reference>
<reference evidence="9" key="1">
    <citation type="submission" date="2022-12" db="EMBL/GenBank/DDBJ databases">
        <authorList>
            <person name="Petersen C."/>
        </authorList>
    </citation>
    <scope>NUCLEOTIDE SEQUENCE</scope>
    <source>
        <strain evidence="9">IBT 21472</strain>
    </source>
</reference>
<keyword evidence="7" id="KW-0256">Endoplasmic reticulum</keyword>
<dbReference type="GO" id="GO:0006488">
    <property type="term" value="P:dolichol-linked oligosaccharide biosynthetic process"/>
    <property type="evidence" value="ECO:0007669"/>
    <property type="project" value="TreeGrafter"/>
</dbReference>
<dbReference type="InterPro" id="IPR007235">
    <property type="entry name" value="Glyco_trans_28_C"/>
</dbReference>
<dbReference type="Pfam" id="PF04101">
    <property type="entry name" value="Glyco_tran_28_C"/>
    <property type="match status" value="1"/>
</dbReference>
<comment type="subcellular location">
    <subcellularLocation>
        <location evidence="7">Endoplasmic reticulum</location>
    </subcellularLocation>
</comment>
<sequence length="194" mass="21035">MKTCLVTVGATASFVKLVRQVLSEPFLACLKQQNYTHLLVQYGKDGKPIMDEFLANNPDGSTALHGIGIGGFDFKPNLDSSIHLAMADEAKNQEQGLMITHAGTGSILEGLRAQLPLIVVPNSDLADNHQEQLAIELDRTNYAVNSLVEDLVSAVAKAESMRHQRPGMNGAHENTQENEIQVSRAMADQLATLD</sequence>
<evidence type="ECO:0000256" key="1">
    <source>
        <dbReference type="ARBA" id="ARBA00011198"/>
    </source>
</evidence>
<comment type="similarity">
    <text evidence="7">Belongs to the glycosyltransferase 28 family.</text>
</comment>
<dbReference type="EC" id="2.4.1.141" evidence="2 7"/>
<dbReference type="GO" id="GO:0043541">
    <property type="term" value="C:UDP-N-acetylglucosamine transferase complex"/>
    <property type="evidence" value="ECO:0007669"/>
    <property type="project" value="TreeGrafter"/>
</dbReference>
<evidence type="ECO:0000256" key="6">
    <source>
        <dbReference type="ARBA" id="ARBA00048184"/>
    </source>
</evidence>
<proteinExistence type="inferred from homology"/>
<keyword evidence="7" id="KW-0808">Transferase</keyword>
<comment type="subunit">
    <text evidence="1 7">Heterodimer with ALG14 to form a functional enzyme.</text>
</comment>
<evidence type="ECO:0000259" key="8">
    <source>
        <dbReference type="Pfam" id="PF04101"/>
    </source>
</evidence>
<dbReference type="SUPFAM" id="SSF53756">
    <property type="entry name" value="UDP-Glycosyltransferase/glycogen phosphorylase"/>
    <property type="match status" value="1"/>
</dbReference>
<name>A0A9W9PRW3_9EURO</name>
<dbReference type="PANTHER" id="PTHR47043">
    <property type="entry name" value="UDP-N-ACETYLGLUCOSAMINE TRANSFERASE SUBUNIT ALG13"/>
    <property type="match status" value="1"/>
</dbReference>
<dbReference type="Proteomes" id="UP001147746">
    <property type="component" value="Unassembled WGS sequence"/>
</dbReference>
<keyword evidence="10" id="KW-1185">Reference proteome</keyword>
<keyword evidence="7" id="KW-0328">Glycosyltransferase</keyword>
<comment type="function">
    <text evidence="4 7">Involved in protein N-glycosylation. Essential for the second step of the dolichol-linked oligosaccharide pathway.</text>
</comment>
<evidence type="ECO:0000256" key="3">
    <source>
        <dbReference type="ARBA" id="ARBA00017468"/>
    </source>
</evidence>
<evidence type="ECO:0000256" key="4">
    <source>
        <dbReference type="ARBA" id="ARBA00024804"/>
    </source>
</evidence>
<evidence type="ECO:0000313" key="10">
    <source>
        <dbReference type="Proteomes" id="UP001147746"/>
    </source>
</evidence>
<dbReference type="InterPro" id="IPR052474">
    <property type="entry name" value="UDP-GlcNAc_transferase"/>
</dbReference>
<comment type="caution">
    <text evidence="9">The sequence shown here is derived from an EMBL/GenBank/DDBJ whole genome shotgun (WGS) entry which is preliminary data.</text>
</comment>
<dbReference type="GO" id="GO:0004577">
    <property type="term" value="F:N-acetylglucosaminyldiphosphodolichol N-acetylglucosaminyltransferase activity"/>
    <property type="evidence" value="ECO:0007669"/>
    <property type="project" value="UniProtKB-EC"/>
</dbReference>
<evidence type="ECO:0000256" key="2">
    <source>
        <dbReference type="ARBA" id="ARBA00012614"/>
    </source>
</evidence>
<accession>A0A9W9PRW3</accession>
<dbReference type="EMBL" id="JAPZBO010000009">
    <property type="protein sequence ID" value="KAJ5303422.1"/>
    <property type="molecule type" value="Genomic_DNA"/>
</dbReference>
<feature type="domain" description="Glycosyl transferase family 28 C-terminal" evidence="8">
    <location>
        <begin position="3"/>
        <end position="171"/>
    </location>
</feature>
<dbReference type="OrthoDB" id="20273at2759"/>
<dbReference type="Gene3D" id="3.40.50.2000">
    <property type="entry name" value="Glycogen Phosphorylase B"/>
    <property type="match status" value="1"/>
</dbReference>
<protein>
    <recommendedName>
        <fullName evidence="3 7">UDP-N-acetylglucosamine transferase subunit ALG13</fullName>
        <ecNumber evidence="2 7">2.4.1.141</ecNumber>
    </recommendedName>
    <alternativeName>
        <fullName evidence="5 7">Asparagine-linked glycosylation protein 13</fullName>
    </alternativeName>
</protein>
<gene>
    <name evidence="7" type="primary">ALG13</name>
    <name evidence="9" type="ORF">N7476_010221</name>
</gene>
<evidence type="ECO:0000256" key="7">
    <source>
        <dbReference type="RuleBase" id="RU362128"/>
    </source>
</evidence>
<comment type="catalytic activity">
    <reaction evidence="6">
        <text>an N-acetyl-alpha-D-glucosaminyl-diphospho-di-trans,poly-cis-dolichol + UDP-N-acetyl-alpha-D-glucosamine = an N,N'-diacetylchitobiosyl-diphospho-di-trans,poly-cis-dolichol + UDP + H(+)</text>
        <dbReference type="Rhea" id="RHEA:23380"/>
        <dbReference type="Rhea" id="RHEA-COMP:19507"/>
        <dbReference type="Rhea" id="RHEA-COMP:19510"/>
        <dbReference type="ChEBI" id="CHEBI:15378"/>
        <dbReference type="ChEBI" id="CHEBI:57269"/>
        <dbReference type="ChEBI" id="CHEBI:57705"/>
        <dbReference type="ChEBI" id="CHEBI:58223"/>
        <dbReference type="ChEBI" id="CHEBI:58427"/>
        <dbReference type="EC" id="2.4.1.141"/>
    </reaction>
</comment>
<evidence type="ECO:0000256" key="5">
    <source>
        <dbReference type="ARBA" id="ARBA00032061"/>
    </source>
</evidence>
<dbReference type="AlphaFoldDB" id="A0A9W9PRW3"/>